<evidence type="ECO:0000313" key="1">
    <source>
        <dbReference type="EMBL" id="PWY65623.1"/>
    </source>
</evidence>
<gene>
    <name evidence="1" type="ORF">BO94DRAFT_570357</name>
</gene>
<reference evidence="1 2" key="1">
    <citation type="submission" date="2016-12" db="EMBL/GenBank/DDBJ databases">
        <title>The genomes of Aspergillus section Nigri reveals drivers in fungal speciation.</title>
        <authorList>
            <consortium name="DOE Joint Genome Institute"/>
            <person name="Vesth T.C."/>
            <person name="Nybo J."/>
            <person name="Theobald S."/>
            <person name="Brandl J."/>
            <person name="Frisvad J.C."/>
            <person name="Nielsen K.F."/>
            <person name="Lyhne E.K."/>
            <person name="Kogle M.E."/>
            <person name="Kuo A."/>
            <person name="Riley R."/>
            <person name="Clum A."/>
            <person name="Nolan M."/>
            <person name="Lipzen A."/>
            <person name="Salamov A."/>
            <person name="Henrissat B."/>
            <person name="Wiebenga A."/>
            <person name="De Vries R.P."/>
            <person name="Grigoriev I.V."/>
            <person name="Mortensen U.H."/>
            <person name="Andersen M.R."/>
            <person name="Baker S.E."/>
        </authorList>
    </citation>
    <scope>NUCLEOTIDE SEQUENCE [LARGE SCALE GENOMIC DNA]</scope>
    <source>
        <strain evidence="1 2">CBS 115572</strain>
    </source>
</reference>
<dbReference type="Proteomes" id="UP000246702">
    <property type="component" value="Unassembled WGS sequence"/>
</dbReference>
<dbReference type="AlphaFoldDB" id="A0A317UU98"/>
<name>A0A317UU98_9EURO</name>
<comment type="caution">
    <text evidence="1">The sequence shown here is derived from an EMBL/GenBank/DDBJ whole genome shotgun (WGS) entry which is preliminary data.</text>
</comment>
<protein>
    <submittedName>
        <fullName evidence="1">Uncharacterized protein</fullName>
    </submittedName>
</protein>
<evidence type="ECO:0000313" key="2">
    <source>
        <dbReference type="Proteomes" id="UP000246702"/>
    </source>
</evidence>
<keyword evidence="2" id="KW-1185">Reference proteome</keyword>
<dbReference type="GeneID" id="37116946"/>
<dbReference type="EMBL" id="MSFK01000057">
    <property type="protein sequence ID" value="PWY65623.1"/>
    <property type="molecule type" value="Genomic_DNA"/>
</dbReference>
<sequence length="462" mass="53876">MDDFALKNTFNKTTHYTEENANAAIRGERVPPCVCHPALRLCLVRGIRYSPGFATELQCKYDRQGLFTRAINARRIMSNEIPEMTNGRDTPYCIWYPETATEDSYRRLVSRYPHLKYHVGRACAVAGYMDLYKELDLLPDVHIAEEARDNNRMAIFDLIMASPIRYSVMNDYTRSVDLQHPTVCYVCGLNSDTAVRSFLEQKQKHAKSQDNGVFFPLHFGYRSHYWNITEDLNIGEFTSEKPPPEDVSRFLYTPLPADLPPMNKDLLILMAAWSGDIDRYARLRRPVMIEEEFECVIRGVYHNTFFAKWWSLQEPLSGRWQNTALQSAITARFIMSNDLSRIPAQSSTSIPRPRNPHTQASDSTLPFCIWYPNLAEPETYRELARREPRMITSMARACMIANYQAIYQKLDFKPTRALLFEAEQRPEEFYTEDLNRRAELHGGIVETEEVYPRETWFRQTRH</sequence>
<proteinExistence type="predicted"/>
<organism evidence="1 2">
    <name type="scientific">Aspergillus sclerotioniger CBS 115572</name>
    <dbReference type="NCBI Taxonomy" id="1450535"/>
    <lineage>
        <taxon>Eukaryota</taxon>
        <taxon>Fungi</taxon>
        <taxon>Dikarya</taxon>
        <taxon>Ascomycota</taxon>
        <taxon>Pezizomycotina</taxon>
        <taxon>Eurotiomycetes</taxon>
        <taxon>Eurotiomycetidae</taxon>
        <taxon>Eurotiales</taxon>
        <taxon>Aspergillaceae</taxon>
        <taxon>Aspergillus</taxon>
        <taxon>Aspergillus subgen. Circumdati</taxon>
    </lineage>
</organism>
<accession>A0A317UU98</accession>
<dbReference type="RefSeq" id="XP_025461459.1">
    <property type="nucleotide sequence ID" value="XM_025614803.1"/>
</dbReference>
<dbReference type="OrthoDB" id="4360026at2759"/>
<dbReference type="STRING" id="1450535.A0A317UU98"/>